<dbReference type="AlphaFoldDB" id="A0A0P9P6L0"/>
<proteinExistence type="predicted"/>
<reference evidence="2 3" key="1">
    <citation type="submission" date="2015-09" db="EMBL/GenBank/DDBJ databases">
        <title>Genome announcement of multiple Pseudomonas syringae strains.</title>
        <authorList>
            <person name="Thakur S."/>
            <person name="Wang P.W."/>
            <person name="Gong Y."/>
            <person name="Weir B.S."/>
            <person name="Guttman D.S."/>
        </authorList>
    </citation>
    <scope>NUCLEOTIDE SEQUENCE [LARGE SCALE GENOMIC DNA]</scope>
    <source>
        <strain evidence="2 3">ICMP9419</strain>
    </source>
</reference>
<organism evidence="2 3">
    <name type="scientific">Pseudomonas syringae pv. castaneae</name>
    <dbReference type="NCBI Taxonomy" id="264450"/>
    <lineage>
        <taxon>Bacteria</taxon>
        <taxon>Pseudomonadati</taxon>
        <taxon>Pseudomonadota</taxon>
        <taxon>Gammaproteobacteria</taxon>
        <taxon>Pseudomonadales</taxon>
        <taxon>Pseudomonadaceae</taxon>
        <taxon>Pseudomonas</taxon>
        <taxon>Pseudomonas syringae</taxon>
    </lineage>
</organism>
<evidence type="ECO:0000256" key="1">
    <source>
        <dbReference type="SAM" id="Phobius"/>
    </source>
</evidence>
<keyword evidence="1" id="KW-1133">Transmembrane helix</keyword>
<dbReference type="Pfam" id="PF14316">
    <property type="entry name" value="DUF4381"/>
    <property type="match status" value="1"/>
</dbReference>
<name>A0A0P9P6L0_PSESX</name>
<dbReference type="RefSeq" id="WP_057432652.1">
    <property type="nucleotide sequence ID" value="NZ_LIIH01000146.1"/>
</dbReference>
<dbReference type="PATRIC" id="fig|264450.4.peg.57"/>
<protein>
    <recommendedName>
        <fullName evidence="4">DUF4381 domain-containing protein</fullName>
    </recommendedName>
</protein>
<evidence type="ECO:0000313" key="3">
    <source>
        <dbReference type="Proteomes" id="UP000050381"/>
    </source>
</evidence>
<evidence type="ECO:0000313" key="2">
    <source>
        <dbReference type="EMBL" id="KPW93935.1"/>
    </source>
</evidence>
<keyword evidence="1" id="KW-0472">Membrane</keyword>
<dbReference type="EMBL" id="LJQD01000333">
    <property type="protein sequence ID" value="KPW93935.1"/>
    <property type="molecule type" value="Genomic_DNA"/>
</dbReference>
<dbReference type="InterPro" id="IPR025489">
    <property type="entry name" value="DUF4381"/>
</dbReference>
<comment type="caution">
    <text evidence="2">The sequence shown here is derived from an EMBL/GenBank/DDBJ whole genome shotgun (WGS) entry which is preliminary data.</text>
</comment>
<gene>
    <name evidence="2" type="ORF">ALO79_00052</name>
</gene>
<evidence type="ECO:0008006" key="4">
    <source>
        <dbReference type="Google" id="ProtNLM"/>
    </source>
</evidence>
<feature type="transmembrane region" description="Helical" evidence="1">
    <location>
        <begin position="25"/>
        <end position="44"/>
    </location>
</feature>
<keyword evidence="1" id="KW-0812">Transmembrane</keyword>
<sequence>MNPLDQLEPLIAPEAVGFWPLAPGWWLLLLLLLMPAAGWVLWRLRVLLPVKTRKVRSEQPLDPVRLAALAELASLPKPYDGAPAGAWLQQINGLLKRLCRNHYPHSQSHTLNGRKWLAFLDNRCPAAGLTRWMILVEGAYKPECKLDDKAITGLTQAVDTWIRKHV</sequence>
<accession>A0A0P9P6L0</accession>
<dbReference type="Proteomes" id="UP000050381">
    <property type="component" value="Unassembled WGS sequence"/>
</dbReference>